<evidence type="ECO:0000313" key="10">
    <source>
        <dbReference type="Proteomes" id="UP001642260"/>
    </source>
</evidence>
<keyword evidence="5" id="KW-0256">Endoplasmic reticulum</keyword>
<dbReference type="PANTHER" id="PTHR18929">
    <property type="entry name" value="PROTEIN DISULFIDE ISOMERASE"/>
    <property type="match status" value="1"/>
</dbReference>
<comment type="similarity">
    <text evidence="3">Belongs to the protein disulfide isomerase family.</text>
</comment>
<dbReference type="AlphaFoldDB" id="A0ABC8KFY2"/>
<keyword evidence="7" id="KW-0676">Redox-active center</keyword>
<dbReference type="CDD" id="cd02981">
    <property type="entry name" value="PDI_b_family"/>
    <property type="match status" value="1"/>
</dbReference>
<organism evidence="9 10">
    <name type="scientific">Eruca vesicaria subsp. sativa</name>
    <name type="common">Garden rocket</name>
    <name type="synonym">Eruca sativa</name>
    <dbReference type="NCBI Taxonomy" id="29727"/>
    <lineage>
        <taxon>Eukaryota</taxon>
        <taxon>Viridiplantae</taxon>
        <taxon>Streptophyta</taxon>
        <taxon>Embryophyta</taxon>
        <taxon>Tracheophyta</taxon>
        <taxon>Spermatophyta</taxon>
        <taxon>Magnoliopsida</taxon>
        <taxon>eudicotyledons</taxon>
        <taxon>Gunneridae</taxon>
        <taxon>Pentapetalae</taxon>
        <taxon>rosids</taxon>
        <taxon>malvids</taxon>
        <taxon>Brassicales</taxon>
        <taxon>Brassicaceae</taxon>
        <taxon>Brassiceae</taxon>
        <taxon>Eruca</taxon>
    </lineage>
</organism>
<feature type="domain" description="Thioredoxin" evidence="8">
    <location>
        <begin position="77"/>
        <end position="140"/>
    </location>
</feature>
<dbReference type="GO" id="GO:0003756">
    <property type="term" value="F:protein disulfide isomerase activity"/>
    <property type="evidence" value="ECO:0007669"/>
    <property type="project" value="UniProtKB-EC"/>
</dbReference>
<keyword evidence="10" id="KW-1185">Reference proteome</keyword>
<evidence type="ECO:0000256" key="1">
    <source>
        <dbReference type="ARBA" id="ARBA00001182"/>
    </source>
</evidence>
<accession>A0ABC8KFY2</accession>
<evidence type="ECO:0000256" key="7">
    <source>
        <dbReference type="ARBA" id="ARBA00023284"/>
    </source>
</evidence>
<dbReference type="GO" id="GO:0005788">
    <property type="term" value="C:endoplasmic reticulum lumen"/>
    <property type="evidence" value="ECO:0007669"/>
    <property type="project" value="UniProtKB-SubCell"/>
</dbReference>
<evidence type="ECO:0000313" key="9">
    <source>
        <dbReference type="EMBL" id="CAH8357608.1"/>
    </source>
</evidence>
<protein>
    <recommendedName>
        <fullName evidence="4">protein disulfide-isomerase</fullName>
        <ecNumber evidence="4">5.3.4.1</ecNumber>
    </recommendedName>
</protein>
<dbReference type="Gene3D" id="3.40.30.10">
    <property type="entry name" value="Glutaredoxin"/>
    <property type="match status" value="1"/>
</dbReference>
<evidence type="ECO:0000256" key="2">
    <source>
        <dbReference type="ARBA" id="ARBA00004319"/>
    </source>
</evidence>
<dbReference type="Pfam" id="PF00085">
    <property type="entry name" value="Thioredoxin"/>
    <property type="match status" value="1"/>
</dbReference>
<keyword evidence="6" id="KW-0413">Isomerase</keyword>
<evidence type="ECO:0000256" key="4">
    <source>
        <dbReference type="ARBA" id="ARBA00012723"/>
    </source>
</evidence>
<comment type="catalytic activity">
    <reaction evidence="1">
        <text>Catalyzes the rearrangement of -S-S- bonds in proteins.</text>
        <dbReference type="EC" id="5.3.4.1"/>
    </reaction>
</comment>
<dbReference type="InterPro" id="IPR013766">
    <property type="entry name" value="Thioredoxin_domain"/>
</dbReference>
<dbReference type="Proteomes" id="UP001642260">
    <property type="component" value="Unassembled WGS sequence"/>
</dbReference>
<comment type="caution">
    <text evidence="9">The sequence shown here is derived from an EMBL/GenBank/DDBJ whole genome shotgun (WGS) entry which is preliminary data.</text>
</comment>
<proteinExistence type="inferred from homology"/>
<evidence type="ECO:0000256" key="6">
    <source>
        <dbReference type="ARBA" id="ARBA00023235"/>
    </source>
</evidence>
<dbReference type="InterPro" id="IPR036249">
    <property type="entry name" value="Thioredoxin-like_sf"/>
</dbReference>
<dbReference type="EC" id="5.3.4.1" evidence="4"/>
<evidence type="ECO:0000259" key="8">
    <source>
        <dbReference type="Pfam" id="PF00085"/>
    </source>
</evidence>
<reference evidence="9 10" key="1">
    <citation type="submission" date="2022-03" db="EMBL/GenBank/DDBJ databases">
        <authorList>
            <person name="Macdonald S."/>
            <person name="Ahmed S."/>
            <person name="Newling K."/>
        </authorList>
    </citation>
    <scope>NUCLEOTIDE SEQUENCE [LARGE SCALE GENOMIC DNA]</scope>
</reference>
<name>A0ABC8KFY2_ERUVS</name>
<evidence type="ECO:0000256" key="3">
    <source>
        <dbReference type="ARBA" id="ARBA00006347"/>
    </source>
</evidence>
<comment type="subcellular location">
    <subcellularLocation>
        <location evidence="2">Endoplasmic reticulum lumen</location>
    </subcellularLocation>
</comment>
<dbReference type="EMBL" id="CAKOAT010234932">
    <property type="protein sequence ID" value="CAH8357608.1"/>
    <property type="molecule type" value="Genomic_DNA"/>
</dbReference>
<dbReference type="SUPFAM" id="SSF52833">
    <property type="entry name" value="Thioredoxin-like"/>
    <property type="match status" value="2"/>
</dbReference>
<evidence type="ECO:0000256" key="5">
    <source>
        <dbReference type="ARBA" id="ARBA00022824"/>
    </source>
</evidence>
<gene>
    <name evidence="9" type="ORF">ERUC_LOCUS23363</name>
</gene>
<sequence>MTLKVPKLALTNRLKDYTTLKHVNRKKEVIILEELNNDDELSDIDHDVVSVEDARDSITEKLHCITLSNQKSKPIDYEKAVAELSRHVLPVVPEKIDASEETNKEYATQFEVQGFPIIKIFRNGCKAVQDNGPREADEVVGDKKVKVFPNLSRSEFVSFLATAEKLRSDYDFAHTSDAKLLPCGESSIPLFTVFDKNSNNHPYVIKFFDIPNTKWDCKRFSVSL</sequence>
<dbReference type="PANTHER" id="PTHR18929:SF132">
    <property type="entry name" value="PROTEIN DISULFIDE-ISOMERASE A3"/>
    <property type="match status" value="1"/>
</dbReference>